<evidence type="ECO:0000313" key="2">
    <source>
        <dbReference type="EMBL" id="ONF74399.1"/>
    </source>
</evidence>
<protein>
    <submittedName>
        <fullName evidence="2">SAM-dependent methyltransferase</fullName>
    </submittedName>
</protein>
<dbReference type="InterPro" id="IPR029063">
    <property type="entry name" value="SAM-dependent_MTases_sf"/>
</dbReference>
<comment type="caution">
    <text evidence="2">The sequence shown here is derived from an EMBL/GenBank/DDBJ whole genome shotgun (WGS) entry which is preliminary data.</text>
</comment>
<dbReference type="Pfam" id="PF08241">
    <property type="entry name" value="Methyltransf_11"/>
    <property type="match status" value="1"/>
</dbReference>
<dbReference type="InterPro" id="IPR013216">
    <property type="entry name" value="Methyltransf_11"/>
</dbReference>
<dbReference type="OrthoDB" id="65624at2"/>
<dbReference type="PANTHER" id="PTHR42912:SF96">
    <property type="entry name" value="METHYLTRANSFERASE DOMAIN-CONTAINING PROTEIN"/>
    <property type="match status" value="1"/>
</dbReference>
<keyword evidence="2" id="KW-0489">Methyltransferase</keyword>
<dbReference type="EMBL" id="LQMT02000005">
    <property type="protein sequence ID" value="ONF74399.1"/>
    <property type="molecule type" value="Genomic_DNA"/>
</dbReference>
<dbReference type="CDD" id="cd02440">
    <property type="entry name" value="AdoMet_MTases"/>
    <property type="match status" value="1"/>
</dbReference>
<sequence>MAVNLDDAELRRRWDRYAGRYDRDIGVMERLQFAGGREWVCGQARGEVLEVAVGTGLNFPCYPAGVRLTGVDLSPAMLELAGVRARKLGLEVDLREADAQALPFPEASFDTVVCTLGLCGVPDERVAVAEMHRVLRPGGMLLLLDHVGSHHRVLRFGQWLLEKFTVRMIGDYQTRRPLPLLAPAGFEVTRSERRKLGTVERVAAVKCPGPAS</sequence>
<dbReference type="GO" id="GO:0008757">
    <property type="term" value="F:S-adenosylmethionine-dependent methyltransferase activity"/>
    <property type="evidence" value="ECO:0007669"/>
    <property type="project" value="InterPro"/>
</dbReference>
<dbReference type="SUPFAM" id="SSF53335">
    <property type="entry name" value="S-adenosyl-L-methionine-dependent methyltransferases"/>
    <property type="match status" value="1"/>
</dbReference>
<dbReference type="AlphaFoldDB" id="A0A1W2M3Y2"/>
<proteinExistence type="predicted"/>
<reference evidence="2 3" key="1">
    <citation type="submission" date="2016-12" db="EMBL/GenBank/DDBJ databases">
        <title>Amycolatopsis keratiniphila subsp. keratiniphila genome sequencing and assembly.</title>
        <authorList>
            <person name="Mayilraj S."/>
            <person name="Kaur N."/>
        </authorList>
    </citation>
    <scope>NUCLEOTIDE SEQUENCE [LARGE SCALE GENOMIC DNA]</scope>
    <source>
        <strain evidence="2 3">DSM 44409</strain>
    </source>
</reference>
<dbReference type="RefSeq" id="WP_063276296.1">
    <property type="nucleotide sequence ID" value="NZ_LQMT02000005.1"/>
</dbReference>
<name>A0A1W2M3Y2_9PSEU</name>
<dbReference type="InterPro" id="IPR050508">
    <property type="entry name" value="Methyltransf_Superfamily"/>
</dbReference>
<evidence type="ECO:0000259" key="1">
    <source>
        <dbReference type="Pfam" id="PF08241"/>
    </source>
</evidence>
<keyword evidence="2" id="KW-0808">Transferase</keyword>
<feature type="domain" description="Methyltransferase type 11" evidence="1">
    <location>
        <begin position="49"/>
        <end position="142"/>
    </location>
</feature>
<dbReference type="Proteomes" id="UP000076660">
    <property type="component" value="Unassembled WGS sequence"/>
</dbReference>
<dbReference type="Gene3D" id="3.40.50.150">
    <property type="entry name" value="Vaccinia Virus protein VP39"/>
    <property type="match status" value="1"/>
</dbReference>
<dbReference type="GO" id="GO:0032259">
    <property type="term" value="P:methylation"/>
    <property type="evidence" value="ECO:0007669"/>
    <property type="project" value="UniProtKB-KW"/>
</dbReference>
<accession>A0A1W2M3Y2</accession>
<evidence type="ECO:0000313" key="3">
    <source>
        <dbReference type="Proteomes" id="UP000076660"/>
    </source>
</evidence>
<organism evidence="2 3">
    <name type="scientific">Amycolatopsis keratiniphila subsp. keratiniphila</name>
    <dbReference type="NCBI Taxonomy" id="227715"/>
    <lineage>
        <taxon>Bacteria</taxon>
        <taxon>Bacillati</taxon>
        <taxon>Actinomycetota</taxon>
        <taxon>Actinomycetes</taxon>
        <taxon>Pseudonocardiales</taxon>
        <taxon>Pseudonocardiaceae</taxon>
        <taxon>Amycolatopsis</taxon>
        <taxon>Amycolatopsis japonica group</taxon>
    </lineage>
</organism>
<dbReference type="PANTHER" id="PTHR42912">
    <property type="entry name" value="METHYLTRANSFERASE"/>
    <property type="match status" value="1"/>
</dbReference>
<gene>
    <name evidence="2" type="ORF">AVR91_0203695</name>
</gene>